<organism evidence="2 3">
    <name type="scientific">Mycena indigotica</name>
    <dbReference type="NCBI Taxonomy" id="2126181"/>
    <lineage>
        <taxon>Eukaryota</taxon>
        <taxon>Fungi</taxon>
        <taxon>Dikarya</taxon>
        <taxon>Basidiomycota</taxon>
        <taxon>Agaricomycotina</taxon>
        <taxon>Agaricomycetes</taxon>
        <taxon>Agaricomycetidae</taxon>
        <taxon>Agaricales</taxon>
        <taxon>Marasmiineae</taxon>
        <taxon>Mycenaceae</taxon>
        <taxon>Mycena</taxon>
    </lineage>
</organism>
<dbReference type="Gene3D" id="3.40.50.1820">
    <property type="entry name" value="alpha/beta hydrolase"/>
    <property type="match status" value="1"/>
</dbReference>
<dbReference type="SUPFAM" id="SSF53474">
    <property type="entry name" value="alpha/beta-Hydrolases"/>
    <property type="match status" value="1"/>
</dbReference>
<gene>
    <name evidence="2" type="ORF">MIND_01324800</name>
</gene>
<dbReference type="OrthoDB" id="19657at2759"/>
<comment type="caution">
    <text evidence="2">The sequence shown here is derived from an EMBL/GenBank/DDBJ whole genome shotgun (WGS) entry which is preliminary data.</text>
</comment>
<keyword evidence="2" id="KW-0378">Hydrolase</keyword>
<dbReference type="Proteomes" id="UP000636479">
    <property type="component" value="Unassembled WGS sequence"/>
</dbReference>
<dbReference type="AlphaFoldDB" id="A0A8H6VSZ2"/>
<keyword evidence="3" id="KW-1185">Reference proteome</keyword>
<dbReference type="InterPro" id="IPR050266">
    <property type="entry name" value="AB_hydrolase_sf"/>
</dbReference>
<dbReference type="GO" id="GO:0046464">
    <property type="term" value="P:acylglycerol catabolic process"/>
    <property type="evidence" value="ECO:0007669"/>
    <property type="project" value="TreeGrafter"/>
</dbReference>
<sequence>MQQVSINSIGGPLAVAYTIATPTSPSAKAINPSLPTVLLLHPLYLGQICLHYQFADARLRQFNLVAVDLRNFGDSVGPVKPSYDVGEAVDDVVKFMEALALPAVHIVGINLGAMVAIELAALWPQRVASLTAISPPAMEEVGLNSLSPPTPNSSQPAEVAEGRREILEYWAAAFGSECQAEPVDESALLDAVTGALQLGLNGVEDPLIAPVINIALGMVKRHQTAANLDAYERTTVSFFTERSPPTLRGIACPVLLVHCGQDIAYDRAGTEALREAMLQAGVESVRLEDVPEAPQWGHITHPKEVNQLIYDHVIECAAEQNIPTALKSSPVSPFSAALNAAGFLKSLGDESDSEDDDSD</sequence>
<dbReference type="EMBL" id="JACAZF010000014">
    <property type="protein sequence ID" value="KAF7290836.1"/>
    <property type="molecule type" value="Genomic_DNA"/>
</dbReference>
<dbReference type="InterPro" id="IPR029058">
    <property type="entry name" value="AB_hydrolase_fold"/>
</dbReference>
<reference evidence="2" key="1">
    <citation type="submission" date="2020-05" db="EMBL/GenBank/DDBJ databases">
        <title>Mycena genomes resolve the evolution of fungal bioluminescence.</title>
        <authorList>
            <person name="Tsai I.J."/>
        </authorList>
    </citation>
    <scope>NUCLEOTIDE SEQUENCE</scope>
    <source>
        <strain evidence="2">171206Taipei</strain>
    </source>
</reference>
<dbReference type="Pfam" id="PF12697">
    <property type="entry name" value="Abhydrolase_6"/>
    <property type="match status" value="1"/>
</dbReference>
<dbReference type="GeneID" id="59352214"/>
<dbReference type="PANTHER" id="PTHR43798:SF33">
    <property type="entry name" value="HYDROLASE, PUTATIVE (AFU_ORTHOLOGUE AFUA_2G14860)-RELATED"/>
    <property type="match status" value="1"/>
</dbReference>
<evidence type="ECO:0000313" key="3">
    <source>
        <dbReference type="Proteomes" id="UP000636479"/>
    </source>
</evidence>
<dbReference type="GO" id="GO:0047372">
    <property type="term" value="F:monoacylglycerol lipase activity"/>
    <property type="evidence" value="ECO:0007669"/>
    <property type="project" value="TreeGrafter"/>
</dbReference>
<proteinExistence type="predicted"/>
<dbReference type="PANTHER" id="PTHR43798">
    <property type="entry name" value="MONOACYLGLYCEROL LIPASE"/>
    <property type="match status" value="1"/>
</dbReference>
<evidence type="ECO:0000313" key="2">
    <source>
        <dbReference type="EMBL" id="KAF7290836.1"/>
    </source>
</evidence>
<evidence type="ECO:0000259" key="1">
    <source>
        <dbReference type="Pfam" id="PF12697"/>
    </source>
</evidence>
<dbReference type="InterPro" id="IPR000073">
    <property type="entry name" value="AB_hydrolase_1"/>
</dbReference>
<feature type="domain" description="AB hydrolase-1" evidence="1">
    <location>
        <begin position="37"/>
        <end position="307"/>
    </location>
</feature>
<protein>
    <submittedName>
        <fullName evidence="2">AB hydrolase-1 domain-containing protein</fullName>
    </submittedName>
</protein>
<dbReference type="RefSeq" id="XP_037214196.1">
    <property type="nucleotide sequence ID" value="XM_037369698.1"/>
</dbReference>
<name>A0A8H6VSZ2_9AGAR</name>
<accession>A0A8H6VSZ2</accession>
<dbReference type="GO" id="GO:0016020">
    <property type="term" value="C:membrane"/>
    <property type="evidence" value="ECO:0007669"/>
    <property type="project" value="TreeGrafter"/>
</dbReference>